<dbReference type="Proteomes" id="UP000601789">
    <property type="component" value="Unassembled WGS sequence"/>
</dbReference>
<evidence type="ECO:0000313" key="1">
    <source>
        <dbReference type="EMBL" id="MBI1620053.1"/>
    </source>
</evidence>
<name>A0ABS0S9T3_9HYPH</name>
<keyword evidence="2" id="KW-1185">Reference proteome</keyword>
<dbReference type="InterPro" id="IPR056982">
    <property type="entry name" value="Phage_ProQ_C-like"/>
</dbReference>
<dbReference type="RefSeq" id="WP_198474990.1">
    <property type="nucleotide sequence ID" value="NZ_JADGMQ010000002.1"/>
</dbReference>
<evidence type="ECO:0000313" key="2">
    <source>
        <dbReference type="Proteomes" id="UP000601789"/>
    </source>
</evidence>
<organism evidence="1 2">
    <name type="scientific">Aquamicrobium zhengzhouense</name>
    <dbReference type="NCBI Taxonomy" id="2781738"/>
    <lineage>
        <taxon>Bacteria</taxon>
        <taxon>Pseudomonadati</taxon>
        <taxon>Pseudomonadota</taxon>
        <taxon>Alphaproteobacteria</taxon>
        <taxon>Hyphomicrobiales</taxon>
        <taxon>Phyllobacteriaceae</taxon>
        <taxon>Aquamicrobium</taxon>
    </lineage>
</organism>
<dbReference type="Pfam" id="PF24203">
    <property type="entry name" value="Phage_ProQ_C_like"/>
    <property type="match status" value="1"/>
</dbReference>
<accession>A0ABS0S9T3</accession>
<protein>
    <submittedName>
        <fullName evidence="1">Uncharacterized protein</fullName>
    </submittedName>
</protein>
<comment type="caution">
    <text evidence="1">The sequence shown here is derived from an EMBL/GenBank/DDBJ whole genome shotgun (WGS) entry which is preliminary data.</text>
</comment>
<reference evidence="1 2" key="1">
    <citation type="submission" date="2020-10" db="EMBL/GenBank/DDBJ databases">
        <title>Aquamicrobium zhengzhouensis sp. nov., a exopolysaccharide producing bacterium isolated from farmland soil.</title>
        <authorList>
            <person name="Wang X."/>
        </authorList>
    </citation>
    <scope>NUCLEOTIDE SEQUENCE [LARGE SCALE GENOMIC DNA]</scope>
    <source>
        <strain evidence="2">cd-1</strain>
    </source>
</reference>
<sequence>MSGPHPNGWQVGMEVIIVLTERREADVRNGTITKIGRRWITFRHSAGWAENRFDADTMRIDGGQYGSPGRVYPSMAEYEETLERNKLWADLRGRIGYQPPDHLTLDRIKAIHAEVLPK</sequence>
<dbReference type="EMBL" id="JADGMQ010000002">
    <property type="protein sequence ID" value="MBI1620053.1"/>
    <property type="molecule type" value="Genomic_DNA"/>
</dbReference>
<gene>
    <name evidence="1" type="ORF">IOD40_05165</name>
</gene>
<proteinExistence type="predicted"/>